<organism evidence="1 2">
    <name type="scientific">Micromonospora krabiensis</name>
    <dbReference type="NCBI Taxonomy" id="307121"/>
    <lineage>
        <taxon>Bacteria</taxon>
        <taxon>Bacillati</taxon>
        <taxon>Actinomycetota</taxon>
        <taxon>Actinomycetes</taxon>
        <taxon>Micromonosporales</taxon>
        <taxon>Micromonosporaceae</taxon>
        <taxon>Micromonospora</taxon>
    </lineage>
</organism>
<dbReference type="Proteomes" id="UP000199393">
    <property type="component" value="Chromosome I"/>
</dbReference>
<evidence type="ECO:0000313" key="1">
    <source>
        <dbReference type="EMBL" id="SBV27882.1"/>
    </source>
</evidence>
<reference evidence="2" key="1">
    <citation type="submission" date="2016-06" db="EMBL/GenBank/DDBJ databases">
        <authorList>
            <person name="Varghese N."/>
            <person name="Submissions Spin"/>
        </authorList>
    </citation>
    <scope>NUCLEOTIDE SEQUENCE [LARGE SCALE GENOMIC DNA]</scope>
    <source>
        <strain evidence="2">DSM 45344</strain>
    </source>
</reference>
<protein>
    <submittedName>
        <fullName evidence="1">Uncharacterized protein</fullName>
    </submittedName>
</protein>
<dbReference type="STRING" id="307121.GA0070620_3413"/>
<dbReference type="RefSeq" id="WP_091592056.1">
    <property type="nucleotide sequence ID" value="NZ_JBHRWG010000004.1"/>
</dbReference>
<dbReference type="EMBL" id="LT598496">
    <property type="protein sequence ID" value="SBV27882.1"/>
    <property type="molecule type" value="Genomic_DNA"/>
</dbReference>
<name>A0A1C3N5M3_9ACTN</name>
<keyword evidence="2" id="KW-1185">Reference proteome</keyword>
<gene>
    <name evidence="1" type="ORF">GA0070620_3413</name>
</gene>
<evidence type="ECO:0000313" key="2">
    <source>
        <dbReference type="Proteomes" id="UP000199393"/>
    </source>
</evidence>
<accession>A0A1C3N5M3</accession>
<proteinExistence type="predicted"/>
<dbReference type="AlphaFoldDB" id="A0A1C3N5M3"/>
<sequence length="86" mass="9099">MSRRYDVSVNTNPVANQYAGPNTRIIEFSSPAGGGLISFFTPGDGTLRVDLYRLDGTVTVVTSVTAEVDMSERGTTAVPNSADQVS</sequence>